<sequence>MHSQRCFSTQINLFMPPNFGPVQRPSSSSTSKMTVYEKEQDSTMKSAHQKHPDSSSSYTFNFTFPLSIPSTPEKAAIRIVKNMVSFGLCYLLFVYVVLFITLIPARKVSLTILAGIKEIGFLYLIFLRCLPKSLFLNHSVFKFLVLFALCVTAGVLMIVTKAGLHLLIVLVSAIPVILFHATLWREELNFGTNKNDEIATLVKEDDNNNSKTTYHTPAGETVAFTLLGDAVDSSSV</sequence>
<dbReference type="Proteomes" id="UP001161247">
    <property type="component" value="Chromosome 4"/>
</dbReference>
<keyword evidence="5 7" id="KW-1133">Transmembrane helix</keyword>
<dbReference type="PANTHER" id="PTHR38519">
    <property type="entry name" value="PRA1 FAMILY PROTEIN"/>
    <property type="match status" value="1"/>
</dbReference>
<keyword evidence="4 7" id="KW-0812">Transmembrane</keyword>
<keyword evidence="6 7" id="KW-0472">Membrane</keyword>
<gene>
    <name evidence="8" type="ORF">OLC1_LOCUS10864</name>
</gene>
<reference evidence="8" key="1">
    <citation type="submission" date="2023-03" db="EMBL/GenBank/DDBJ databases">
        <authorList>
            <person name="Julca I."/>
        </authorList>
    </citation>
    <scope>NUCLEOTIDE SEQUENCE</scope>
</reference>
<keyword evidence="7" id="KW-0813">Transport</keyword>
<evidence type="ECO:0000256" key="6">
    <source>
        <dbReference type="ARBA" id="ARBA00023136"/>
    </source>
</evidence>
<comment type="subcellular location">
    <subcellularLocation>
        <location evidence="2 7">Membrane</location>
        <topology evidence="2 7">Multi-pass membrane protein</topology>
    </subcellularLocation>
</comment>
<feature type="transmembrane region" description="Helical" evidence="7">
    <location>
        <begin position="164"/>
        <end position="184"/>
    </location>
</feature>
<evidence type="ECO:0000256" key="5">
    <source>
        <dbReference type="ARBA" id="ARBA00022989"/>
    </source>
</evidence>
<organism evidence="8 9">
    <name type="scientific">Oldenlandia corymbosa var. corymbosa</name>
    <dbReference type="NCBI Taxonomy" id="529605"/>
    <lineage>
        <taxon>Eukaryota</taxon>
        <taxon>Viridiplantae</taxon>
        <taxon>Streptophyta</taxon>
        <taxon>Embryophyta</taxon>
        <taxon>Tracheophyta</taxon>
        <taxon>Spermatophyta</taxon>
        <taxon>Magnoliopsida</taxon>
        <taxon>eudicotyledons</taxon>
        <taxon>Gunneridae</taxon>
        <taxon>Pentapetalae</taxon>
        <taxon>asterids</taxon>
        <taxon>lamiids</taxon>
        <taxon>Gentianales</taxon>
        <taxon>Rubiaceae</taxon>
        <taxon>Rubioideae</taxon>
        <taxon>Spermacoceae</taxon>
        <taxon>Hedyotis-Oldenlandia complex</taxon>
        <taxon>Oldenlandia</taxon>
    </lineage>
</organism>
<dbReference type="EMBL" id="OX459121">
    <property type="protein sequence ID" value="CAI9101219.1"/>
    <property type="molecule type" value="Genomic_DNA"/>
</dbReference>
<feature type="transmembrane region" description="Helical" evidence="7">
    <location>
        <begin position="109"/>
        <end position="127"/>
    </location>
</feature>
<evidence type="ECO:0000256" key="3">
    <source>
        <dbReference type="ARBA" id="ARBA00006483"/>
    </source>
</evidence>
<dbReference type="Pfam" id="PF03208">
    <property type="entry name" value="PRA1"/>
    <property type="match status" value="1"/>
</dbReference>
<comment type="similarity">
    <text evidence="3 7">Belongs to the PRA1 family.</text>
</comment>
<dbReference type="AlphaFoldDB" id="A0AAV1D044"/>
<evidence type="ECO:0000256" key="7">
    <source>
        <dbReference type="RuleBase" id="RU363107"/>
    </source>
</evidence>
<evidence type="ECO:0000256" key="2">
    <source>
        <dbReference type="ARBA" id="ARBA00004141"/>
    </source>
</evidence>
<proteinExistence type="inferred from homology"/>
<evidence type="ECO:0000256" key="1">
    <source>
        <dbReference type="ARBA" id="ARBA00002501"/>
    </source>
</evidence>
<evidence type="ECO:0000313" key="9">
    <source>
        <dbReference type="Proteomes" id="UP001161247"/>
    </source>
</evidence>
<dbReference type="GO" id="GO:0016192">
    <property type="term" value="P:vesicle-mediated transport"/>
    <property type="evidence" value="ECO:0007669"/>
    <property type="project" value="UniProtKB-ARBA"/>
</dbReference>
<protein>
    <recommendedName>
        <fullName evidence="7">PRA1 family protein</fullName>
    </recommendedName>
</protein>
<feature type="transmembrane region" description="Helical" evidence="7">
    <location>
        <begin position="139"/>
        <end position="158"/>
    </location>
</feature>
<keyword evidence="9" id="KW-1185">Reference proteome</keyword>
<dbReference type="PANTHER" id="PTHR38519:SF3">
    <property type="entry name" value="PRA1 FAMILY PROTEIN"/>
    <property type="match status" value="1"/>
</dbReference>
<evidence type="ECO:0000313" key="8">
    <source>
        <dbReference type="EMBL" id="CAI9101219.1"/>
    </source>
</evidence>
<comment type="function">
    <text evidence="1 7">May be involved in both secretory and endocytic intracellular trafficking in the endosomal/prevacuolar compartments.</text>
</comment>
<accession>A0AAV1D044</accession>
<dbReference type="GO" id="GO:0005783">
    <property type="term" value="C:endoplasmic reticulum"/>
    <property type="evidence" value="ECO:0007669"/>
    <property type="project" value="UniProtKB-ARBA"/>
</dbReference>
<dbReference type="InterPro" id="IPR004895">
    <property type="entry name" value="Prenylated_rab_accept_PRA1"/>
</dbReference>
<feature type="transmembrane region" description="Helical" evidence="7">
    <location>
        <begin position="83"/>
        <end position="103"/>
    </location>
</feature>
<evidence type="ECO:0000256" key="4">
    <source>
        <dbReference type="ARBA" id="ARBA00022692"/>
    </source>
</evidence>
<dbReference type="GO" id="GO:0016020">
    <property type="term" value="C:membrane"/>
    <property type="evidence" value="ECO:0007669"/>
    <property type="project" value="UniProtKB-SubCell"/>
</dbReference>
<name>A0AAV1D044_OLDCO</name>